<dbReference type="RefSeq" id="WP_269033620.1">
    <property type="nucleotide sequence ID" value="NZ_CP114040.1"/>
</dbReference>
<dbReference type="EMBL" id="CP114040">
    <property type="protein sequence ID" value="WAS91256.1"/>
    <property type="molecule type" value="Genomic_DNA"/>
</dbReference>
<keyword evidence="2" id="KW-0012">Acyltransferase</keyword>
<evidence type="ECO:0008006" key="8">
    <source>
        <dbReference type="Google" id="ProtNLM"/>
    </source>
</evidence>
<gene>
    <name evidence="6" type="ORF">O0S08_34145</name>
</gene>
<keyword evidence="3" id="KW-0472">Membrane</keyword>
<keyword evidence="3" id="KW-1133">Transmembrane helix</keyword>
<reference evidence="6" key="1">
    <citation type="submission" date="2022-11" db="EMBL/GenBank/DDBJ databases">
        <title>Minimal conservation of predation-associated metabolite biosynthetic gene clusters underscores biosynthetic potential of Myxococcota including descriptions for ten novel species: Archangium lansinium sp. nov., Myxococcus landrumus sp. nov., Nannocystis bai.</title>
        <authorList>
            <person name="Ahearne A."/>
            <person name="Stevens C."/>
            <person name="Dowd S."/>
        </authorList>
    </citation>
    <scope>NUCLEOTIDE SEQUENCE</scope>
    <source>
        <strain evidence="6">Fl3</strain>
    </source>
</reference>
<accession>A0ABY7GW93</accession>
<evidence type="ECO:0000259" key="4">
    <source>
        <dbReference type="Pfam" id="PF08541"/>
    </source>
</evidence>
<dbReference type="Pfam" id="PF08541">
    <property type="entry name" value="ACP_syn_III_C"/>
    <property type="match status" value="1"/>
</dbReference>
<keyword evidence="7" id="KW-1185">Reference proteome</keyword>
<keyword evidence="3" id="KW-0812">Transmembrane</keyword>
<sequence>MRRNDYWRSRHADLVAAAEREFISTPWRDDDGSDATRIFDEEMQPYLGDPFRGARVRRVLGRGETVLGLECRAAQRALACAGVAPRDVDLLIASSFLSDQIGVGNAAFLARELGMHGAAWNLEATCSSALVALQTASGLVCAGQYRRVLVVTSCSYSRTIEERNILAWTVGDGASAFLVEPAGAGDGLLGFHTMHTGATCGAFSYELTLDPSGAPRITMTASRVAGRVLRETSEYYVRTCCARALRAAGVAVRDVALLVCNTPTAWFARFAARVLGINPDHTVDTFPLYGNLGPSLWPVNLHHAAATRRLRSGDLVLLYAIGSASAASAAVLRWGDVRVGPAPQPA</sequence>
<evidence type="ECO:0000256" key="3">
    <source>
        <dbReference type="SAM" id="Phobius"/>
    </source>
</evidence>
<name>A0ABY7GW93_9BACT</name>
<dbReference type="Pfam" id="PF08545">
    <property type="entry name" value="ACP_syn_III"/>
    <property type="match status" value="1"/>
</dbReference>
<evidence type="ECO:0000256" key="2">
    <source>
        <dbReference type="ARBA" id="ARBA00023315"/>
    </source>
</evidence>
<dbReference type="PANTHER" id="PTHR34069:SF2">
    <property type="entry name" value="BETA-KETOACYL-[ACYL-CARRIER-PROTEIN] SYNTHASE III"/>
    <property type="match status" value="1"/>
</dbReference>
<evidence type="ECO:0000313" key="6">
    <source>
        <dbReference type="EMBL" id="WAS91256.1"/>
    </source>
</evidence>
<dbReference type="Proteomes" id="UP001164459">
    <property type="component" value="Chromosome"/>
</dbReference>
<dbReference type="Gene3D" id="3.40.47.10">
    <property type="match status" value="1"/>
</dbReference>
<dbReference type="InterPro" id="IPR013747">
    <property type="entry name" value="ACP_syn_III_C"/>
</dbReference>
<organism evidence="6 7">
    <name type="scientific">Nannocystis punicea</name>
    <dbReference type="NCBI Taxonomy" id="2995304"/>
    <lineage>
        <taxon>Bacteria</taxon>
        <taxon>Pseudomonadati</taxon>
        <taxon>Myxococcota</taxon>
        <taxon>Polyangia</taxon>
        <taxon>Nannocystales</taxon>
        <taxon>Nannocystaceae</taxon>
        <taxon>Nannocystis</taxon>
    </lineage>
</organism>
<protein>
    <recommendedName>
        <fullName evidence="8">3-oxoacyl-[acyl-carrier-protein] synthase-3</fullName>
    </recommendedName>
</protein>
<dbReference type="InterPro" id="IPR016039">
    <property type="entry name" value="Thiolase-like"/>
</dbReference>
<feature type="domain" description="Beta-ketoacyl-[acyl-carrier-protein] synthase III N-terminal" evidence="5">
    <location>
        <begin position="122"/>
        <end position="194"/>
    </location>
</feature>
<evidence type="ECO:0000259" key="5">
    <source>
        <dbReference type="Pfam" id="PF08545"/>
    </source>
</evidence>
<feature type="transmembrane region" description="Helical" evidence="3">
    <location>
        <begin position="316"/>
        <end position="335"/>
    </location>
</feature>
<keyword evidence="1" id="KW-0808">Transferase</keyword>
<dbReference type="PANTHER" id="PTHR34069">
    <property type="entry name" value="3-OXOACYL-[ACYL-CARRIER-PROTEIN] SYNTHASE 3"/>
    <property type="match status" value="1"/>
</dbReference>
<dbReference type="SUPFAM" id="SSF53901">
    <property type="entry name" value="Thiolase-like"/>
    <property type="match status" value="1"/>
</dbReference>
<evidence type="ECO:0000313" key="7">
    <source>
        <dbReference type="Proteomes" id="UP001164459"/>
    </source>
</evidence>
<feature type="domain" description="Beta-ketoacyl-[acyl-carrier-protein] synthase III C-terminal" evidence="4">
    <location>
        <begin position="245"/>
        <end position="334"/>
    </location>
</feature>
<evidence type="ECO:0000256" key="1">
    <source>
        <dbReference type="ARBA" id="ARBA00022679"/>
    </source>
</evidence>
<proteinExistence type="predicted"/>
<dbReference type="InterPro" id="IPR013751">
    <property type="entry name" value="ACP_syn_III_N"/>
</dbReference>